<comment type="caution">
    <text evidence="7">The sequence shown here is derived from an EMBL/GenBank/DDBJ whole genome shotgun (WGS) entry which is preliminary data.</text>
</comment>
<evidence type="ECO:0000256" key="5">
    <source>
        <dbReference type="HAMAP-Rule" id="MF_01609"/>
    </source>
</evidence>
<accession>A0A2A9E531</accession>
<dbReference type="HAMAP" id="MF_01609">
    <property type="entry name" value="Glu_cys_ligase_2"/>
    <property type="match status" value="1"/>
</dbReference>
<comment type="similarity">
    <text evidence="5">Belongs to the glutamate--cysteine ligase type 2 family. YbdK subfamily.</text>
</comment>
<dbReference type="InterPro" id="IPR014746">
    <property type="entry name" value="Gln_synth/guanido_kin_cat_dom"/>
</dbReference>
<dbReference type="GO" id="GO:0004357">
    <property type="term" value="F:glutamate-cysteine ligase activity"/>
    <property type="evidence" value="ECO:0007669"/>
    <property type="project" value="UniProtKB-EC"/>
</dbReference>
<sequence length="352" mass="37789">MALARALLDAAGTHDETDHGSADDDGPGGDLEAELTLQQIETCTHPCTDLTDLTTQIRDGRRRAQQAADRVDARVVALATSPLHVVAEPTPAPRYLEINRQFGLTAREQLTCGCHVHVGVEDDTEGVAVLDRIGPWLSPLLALSGNSPYWQAEDSGYASYRSQVWNRWPTAGPVAAFGSADAYHSTVRGLVDTGAILDTGMVYFDARLSASYPTVEVRVADVCLRPDDAALLAALVRGLVETAARQAADGDATPQVRVEQLRAASWRAARSGLREDLVSPSTFRPQPARTVVAELVDHVSAALADSGDLDLVHQMLERVWTRGNGADAQRAWYAEGRDLEGVVARAVEATHA</sequence>
<dbReference type="PANTHER" id="PTHR36510">
    <property type="entry name" value="GLUTAMATE--CYSTEINE LIGASE 2-RELATED"/>
    <property type="match status" value="1"/>
</dbReference>
<evidence type="ECO:0000256" key="3">
    <source>
        <dbReference type="ARBA" id="ARBA00022840"/>
    </source>
</evidence>
<keyword evidence="2 5" id="KW-0547">Nucleotide-binding</keyword>
<keyword evidence="1 5" id="KW-0436">Ligase</keyword>
<evidence type="ECO:0000256" key="4">
    <source>
        <dbReference type="ARBA" id="ARBA00048819"/>
    </source>
</evidence>
<keyword evidence="3 5" id="KW-0067">ATP-binding</keyword>
<dbReference type="NCBIfam" id="TIGR02050">
    <property type="entry name" value="gshA_cyan_rel"/>
    <property type="match status" value="1"/>
</dbReference>
<dbReference type="GO" id="GO:0042398">
    <property type="term" value="P:modified amino acid biosynthetic process"/>
    <property type="evidence" value="ECO:0007669"/>
    <property type="project" value="InterPro"/>
</dbReference>
<comment type="catalytic activity">
    <reaction evidence="4 5">
        <text>L-cysteine + L-glutamate + ATP = gamma-L-glutamyl-L-cysteine + ADP + phosphate + H(+)</text>
        <dbReference type="Rhea" id="RHEA:13285"/>
        <dbReference type="ChEBI" id="CHEBI:15378"/>
        <dbReference type="ChEBI" id="CHEBI:29985"/>
        <dbReference type="ChEBI" id="CHEBI:30616"/>
        <dbReference type="ChEBI" id="CHEBI:35235"/>
        <dbReference type="ChEBI" id="CHEBI:43474"/>
        <dbReference type="ChEBI" id="CHEBI:58173"/>
        <dbReference type="ChEBI" id="CHEBI:456216"/>
        <dbReference type="EC" id="6.3.2.2"/>
    </reaction>
</comment>
<evidence type="ECO:0000256" key="6">
    <source>
        <dbReference type="SAM" id="MobiDB-lite"/>
    </source>
</evidence>
<dbReference type="GO" id="GO:0005524">
    <property type="term" value="F:ATP binding"/>
    <property type="evidence" value="ECO:0007669"/>
    <property type="project" value="UniProtKB-KW"/>
</dbReference>
<evidence type="ECO:0000256" key="1">
    <source>
        <dbReference type="ARBA" id="ARBA00022598"/>
    </source>
</evidence>
<feature type="compositionally biased region" description="Basic and acidic residues" evidence="6">
    <location>
        <begin position="12"/>
        <end position="22"/>
    </location>
</feature>
<evidence type="ECO:0000313" key="7">
    <source>
        <dbReference type="EMBL" id="PFG34068.1"/>
    </source>
</evidence>
<dbReference type="EMBL" id="PDJG01000001">
    <property type="protein sequence ID" value="PFG34068.1"/>
    <property type="molecule type" value="Genomic_DNA"/>
</dbReference>
<protein>
    <recommendedName>
        <fullName evidence="5">Putative glutamate--cysteine ligase 2</fullName>
        <ecNumber evidence="5">6.3.2.2</ecNumber>
    </recommendedName>
    <alternativeName>
        <fullName evidence="5">Gamma-glutamylcysteine synthetase 2</fullName>
        <shortName evidence="5">GCS 2</shortName>
        <shortName evidence="5">Gamma-GCS 2</shortName>
    </alternativeName>
</protein>
<dbReference type="InterPro" id="IPR006336">
    <property type="entry name" value="GCS2"/>
</dbReference>
<dbReference type="Proteomes" id="UP000225548">
    <property type="component" value="Unassembled WGS sequence"/>
</dbReference>
<dbReference type="InterPro" id="IPR050141">
    <property type="entry name" value="GCL_type2/YbdK_subfam"/>
</dbReference>
<organism evidence="7 8">
    <name type="scientific">Sanguibacter antarcticus</name>
    <dbReference type="NCBI Taxonomy" id="372484"/>
    <lineage>
        <taxon>Bacteria</taxon>
        <taxon>Bacillati</taxon>
        <taxon>Actinomycetota</taxon>
        <taxon>Actinomycetes</taxon>
        <taxon>Micrococcales</taxon>
        <taxon>Sanguibacteraceae</taxon>
        <taxon>Sanguibacter</taxon>
    </lineage>
</organism>
<reference evidence="7 8" key="1">
    <citation type="submission" date="2017-10" db="EMBL/GenBank/DDBJ databases">
        <title>Sequencing the genomes of 1000 actinobacteria strains.</title>
        <authorList>
            <person name="Klenk H.-P."/>
        </authorList>
    </citation>
    <scope>NUCLEOTIDE SEQUENCE [LARGE SCALE GENOMIC DNA]</scope>
    <source>
        <strain evidence="7 8">DSM 18966</strain>
    </source>
</reference>
<feature type="region of interest" description="Disordered" evidence="6">
    <location>
        <begin position="7"/>
        <end position="30"/>
    </location>
</feature>
<dbReference type="SUPFAM" id="SSF55931">
    <property type="entry name" value="Glutamine synthetase/guanido kinase"/>
    <property type="match status" value="1"/>
</dbReference>
<dbReference type="Pfam" id="PF04107">
    <property type="entry name" value="GCS2"/>
    <property type="match status" value="1"/>
</dbReference>
<gene>
    <name evidence="7" type="ORF">ATL42_1968</name>
</gene>
<evidence type="ECO:0000256" key="2">
    <source>
        <dbReference type="ARBA" id="ARBA00022741"/>
    </source>
</evidence>
<dbReference type="NCBIfam" id="NF010041">
    <property type="entry name" value="PRK13517.1-1"/>
    <property type="match status" value="1"/>
</dbReference>
<keyword evidence="8" id="KW-1185">Reference proteome</keyword>
<name>A0A2A9E531_9MICO</name>
<dbReference type="InterPro" id="IPR011793">
    <property type="entry name" value="YbdK"/>
</dbReference>
<evidence type="ECO:0000313" key="8">
    <source>
        <dbReference type="Proteomes" id="UP000225548"/>
    </source>
</evidence>
<dbReference type="EC" id="6.3.2.2" evidence="5"/>
<dbReference type="Gene3D" id="3.30.590.20">
    <property type="match status" value="1"/>
</dbReference>
<dbReference type="PANTHER" id="PTHR36510:SF1">
    <property type="entry name" value="GLUTAMATE--CYSTEINE LIGASE 2-RELATED"/>
    <property type="match status" value="1"/>
</dbReference>
<dbReference type="AlphaFoldDB" id="A0A2A9E531"/>
<comment type="function">
    <text evidence="5">ATP-dependent carboxylate-amine ligase which exhibits weak glutamate--cysteine ligase activity.</text>
</comment>
<proteinExistence type="inferred from homology"/>